<reference evidence="2 3" key="1">
    <citation type="submission" date="2023-04" db="EMBL/GenBank/DDBJ databases">
        <title>Draft genome sequence of acteroides sedimenti strain YN3PY1.</title>
        <authorList>
            <person name="Yoshida N."/>
        </authorList>
    </citation>
    <scope>NUCLEOTIDE SEQUENCE [LARGE SCALE GENOMIC DNA]</scope>
    <source>
        <strain evidence="2 3">YN3PY1</strain>
    </source>
</reference>
<name>A0ABN6Z4A1_9BACE</name>
<gene>
    <name evidence="2" type="ORF">BSYN_16300</name>
</gene>
<evidence type="ECO:0000256" key="1">
    <source>
        <dbReference type="SAM" id="SignalP"/>
    </source>
</evidence>
<evidence type="ECO:0000313" key="3">
    <source>
        <dbReference type="Proteomes" id="UP001496674"/>
    </source>
</evidence>
<sequence length="216" mass="25589">MKTFLTIVFTIITLNVFATAQRSDKIIYKGQEYSLNCNPLEDFFNIHPDKKPTTGIISSALWRGYIATFEVVDNQLFLKDIKIMTKDSLNKIGDYKWESVIKEVFPNQDKIKIEWYSGLLVIPYGKMVNYMHMGYGSTYENYYVLEINKGTLTKEKNFNNKEYEEFKEKQFQAFKKTEEYKKQKKELQKNGRYSDEFLDSFLRSFATQYTTKILTD</sequence>
<keyword evidence="1" id="KW-0732">Signal</keyword>
<accession>A0ABN6Z4A1</accession>
<keyword evidence="3" id="KW-1185">Reference proteome</keyword>
<dbReference type="Proteomes" id="UP001496674">
    <property type="component" value="Chromosome"/>
</dbReference>
<evidence type="ECO:0008006" key="4">
    <source>
        <dbReference type="Google" id="ProtNLM"/>
    </source>
</evidence>
<feature type="chain" id="PRO_5046887480" description="DUF4468 domain-containing protein" evidence="1">
    <location>
        <begin position="21"/>
        <end position="216"/>
    </location>
</feature>
<protein>
    <recommendedName>
        <fullName evidence="4">DUF4468 domain-containing protein</fullName>
    </recommendedName>
</protein>
<feature type="signal peptide" evidence="1">
    <location>
        <begin position="1"/>
        <end position="20"/>
    </location>
</feature>
<evidence type="ECO:0000313" key="2">
    <source>
        <dbReference type="EMBL" id="BEG99365.1"/>
    </source>
</evidence>
<proteinExistence type="predicted"/>
<dbReference type="RefSeq" id="WP_353329853.1">
    <property type="nucleotide sequence ID" value="NZ_AP028055.1"/>
</dbReference>
<dbReference type="EMBL" id="AP028055">
    <property type="protein sequence ID" value="BEG99365.1"/>
    <property type="molecule type" value="Genomic_DNA"/>
</dbReference>
<organism evidence="2 3">
    <name type="scientific">Bacteroides sedimenti</name>
    <dbReference type="NCBI Taxonomy" id="2136147"/>
    <lineage>
        <taxon>Bacteria</taxon>
        <taxon>Pseudomonadati</taxon>
        <taxon>Bacteroidota</taxon>
        <taxon>Bacteroidia</taxon>
        <taxon>Bacteroidales</taxon>
        <taxon>Bacteroidaceae</taxon>
        <taxon>Bacteroides</taxon>
    </lineage>
</organism>